<sequence>MKFKYKQPIQILLIFEKINSYIWNSKKLNYNHSIILLPVNWISAINLCLNNELFLSTNSLIESSAIDTSNYKLVMNNNNVIKLFLNNNFIIYYNYFNYSLKSKLTIFFILNKYKKKLNSIDKIFINANWLERELSEMYGLNYSWKTDTRKLLLDYIKIESPLLKNYQSEGYQDIFYSLIDNQILAVQNEVIEL</sequence>
<organism evidence="5">
    <name type="scientific">Ichthyophthirius multifiliis</name>
    <name type="common">White spot disease agent</name>
    <name type="synonym">Ich</name>
    <dbReference type="NCBI Taxonomy" id="5932"/>
    <lineage>
        <taxon>Eukaryota</taxon>
        <taxon>Sar</taxon>
        <taxon>Alveolata</taxon>
        <taxon>Ciliophora</taxon>
        <taxon>Intramacronucleata</taxon>
        <taxon>Oligohymenophorea</taxon>
        <taxon>Hymenostomatida</taxon>
        <taxon>Ophryoglenina</taxon>
        <taxon>Ichthyophthirius</taxon>
    </lineage>
</organism>
<evidence type="ECO:0000256" key="2">
    <source>
        <dbReference type="ARBA" id="ARBA00022448"/>
    </source>
</evidence>
<dbReference type="Gene3D" id="3.30.460.80">
    <property type="entry name" value="NADH:ubiquinone oxidoreductase, 30kDa subunit"/>
    <property type="match status" value="1"/>
</dbReference>
<dbReference type="Pfam" id="PF00329">
    <property type="entry name" value="Complex1_30kDa"/>
    <property type="match status" value="1"/>
</dbReference>
<keyword evidence="5" id="KW-0496">Mitochondrion</keyword>
<keyword evidence="3" id="KW-0520">NAD</keyword>
<feature type="domain" description="NADH:ubiquinone oxidoreductase 30kDa subunit" evidence="4">
    <location>
        <begin position="55"/>
        <end position="172"/>
    </location>
</feature>
<dbReference type="AlphaFoldDB" id="G1FLD3"/>
<accession>G1FLD3</accession>
<keyword evidence="2 3" id="KW-0813">Transport</keyword>
<proteinExistence type="inferred from homology"/>
<evidence type="ECO:0000259" key="4">
    <source>
        <dbReference type="Pfam" id="PF00329"/>
    </source>
</evidence>
<evidence type="ECO:0000256" key="3">
    <source>
        <dbReference type="RuleBase" id="RU003456"/>
    </source>
</evidence>
<comment type="similarity">
    <text evidence="1 3">Belongs to the complex I 30 kDa subunit family.</text>
</comment>
<dbReference type="InterPro" id="IPR037232">
    <property type="entry name" value="NADH_quin_OxRdtase_su_C/D-like"/>
</dbReference>
<dbReference type="SUPFAM" id="SSF143243">
    <property type="entry name" value="Nqo5-like"/>
    <property type="match status" value="1"/>
</dbReference>
<dbReference type="EMBL" id="JN227086">
    <property type="protein sequence ID" value="AEL89275.1"/>
    <property type="molecule type" value="Genomic_DNA"/>
</dbReference>
<dbReference type="GO" id="GO:0008137">
    <property type="term" value="F:NADH dehydrogenase (ubiquinone) activity"/>
    <property type="evidence" value="ECO:0007669"/>
    <property type="project" value="InterPro"/>
</dbReference>
<dbReference type="PROSITE" id="PS00542">
    <property type="entry name" value="COMPLEX1_30K"/>
    <property type="match status" value="1"/>
</dbReference>
<dbReference type="RefSeq" id="YP_004841733.1">
    <property type="nucleotide sequence ID" value="NC_015981.1"/>
</dbReference>
<gene>
    <name evidence="5" type="ORF">IMG5_M206971</name>
</gene>
<protein>
    <submittedName>
        <fullName evidence="5">NADH dehydrogenase subunit 9</fullName>
    </submittedName>
</protein>
<geneLocation type="mitochondrion" evidence="5"/>
<dbReference type="GeneID" id="11123001"/>
<reference evidence="5" key="1">
    <citation type="submission" date="2011-07" db="EMBL/GenBank/DDBJ databases">
        <authorList>
            <person name="Coyne R."/>
            <person name="Brami D."/>
            <person name="Johnson J."/>
            <person name="Hostetler J."/>
            <person name="Hannick L."/>
            <person name="Clark T."/>
            <person name="Cassidy-Hanley D."/>
            <person name="Inman J."/>
        </authorList>
    </citation>
    <scope>NUCLEOTIDE SEQUENCE</scope>
    <source>
        <strain evidence="5">G5</strain>
    </source>
</reference>
<dbReference type="GO" id="GO:0016651">
    <property type="term" value="F:oxidoreductase activity, acting on NAD(P)H"/>
    <property type="evidence" value="ECO:0007669"/>
    <property type="project" value="InterPro"/>
</dbReference>
<dbReference type="InterPro" id="IPR001268">
    <property type="entry name" value="NADH_UbQ_OxRdtase_30kDa_su"/>
</dbReference>
<evidence type="ECO:0000256" key="1">
    <source>
        <dbReference type="ARBA" id="ARBA00007569"/>
    </source>
</evidence>
<keyword evidence="3" id="KW-1278">Translocase</keyword>
<evidence type="ECO:0000313" key="5">
    <source>
        <dbReference type="EMBL" id="AEL89275.1"/>
    </source>
</evidence>
<name>G1FLD3_ICHMU</name>
<dbReference type="InterPro" id="IPR020396">
    <property type="entry name" value="NADH_UbQ_OxRdtase_CS"/>
</dbReference>